<dbReference type="FunFam" id="3.90.1530.10:FF:000005">
    <property type="entry name" value="Sulfiredoxin"/>
    <property type="match status" value="1"/>
</dbReference>
<comment type="subcellular location">
    <subcellularLocation>
        <location evidence="2">Cytoplasm</location>
    </subcellularLocation>
    <subcellularLocation>
        <location evidence="1">Nucleus</location>
    </subcellularLocation>
</comment>
<evidence type="ECO:0000256" key="3">
    <source>
        <dbReference type="ARBA" id="ARBA00009609"/>
    </source>
</evidence>
<evidence type="ECO:0000256" key="16">
    <source>
        <dbReference type="PIRSR" id="PIRSR017267-2"/>
    </source>
</evidence>
<dbReference type="GO" id="GO:0005634">
    <property type="term" value="C:nucleus"/>
    <property type="evidence" value="ECO:0007669"/>
    <property type="project" value="UniProtKB-SubCell"/>
</dbReference>
<evidence type="ECO:0000313" key="19">
    <source>
        <dbReference type="Proteomes" id="UP000236544"/>
    </source>
</evidence>
<evidence type="ECO:0000256" key="14">
    <source>
        <dbReference type="PIRNR" id="PIRNR017267"/>
    </source>
</evidence>
<dbReference type="GO" id="GO:0032542">
    <property type="term" value="F:sulfiredoxin activity"/>
    <property type="evidence" value="ECO:0007669"/>
    <property type="project" value="UniProtKB-EC"/>
</dbReference>
<evidence type="ECO:0000256" key="12">
    <source>
        <dbReference type="ARBA" id="ARBA00047514"/>
    </source>
</evidence>
<dbReference type="InterPro" id="IPR016692">
    <property type="entry name" value="Sulfiredoxin"/>
</dbReference>
<comment type="catalytic activity">
    <reaction evidence="12 14">
        <text>S-hydroxy-S-oxy-L-cysteinyl-[peroxiredoxin] + [protein]-dithiol + ATP = S-hydroxy-L-cysteinyl-[peroxiredoxin] + [protein]-disulfide + ADP + phosphate</text>
        <dbReference type="Rhea" id="RHEA:17545"/>
        <dbReference type="Rhea" id="RHEA-COMP:10593"/>
        <dbReference type="Rhea" id="RHEA-COMP:10594"/>
        <dbReference type="Rhea" id="RHEA-COMP:13681"/>
        <dbReference type="Rhea" id="RHEA-COMP:17976"/>
        <dbReference type="ChEBI" id="CHEBI:29950"/>
        <dbReference type="ChEBI" id="CHEBI:30616"/>
        <dbReference type="ChEBI" id="CHEBI:43474"/>
        <dbReference type="ChEBI" id="CHEBI:50058"/>
        <dbReference type="ChEBI" id="CHEBI:61973"/>
        <dbReference type="ChEBI" id="CHEBI:61974"/>
        <dbReference type="ChEBI" id="CHEBI:456216"/>
        <dbReference type="EC" id="1.8.98.2"/>
    </reaction>
</comment>
<proteinExistence type="inferred from homology"/>
<dbReference type="Proteomes" id="UP000236544">
    <property type="component" value="Unassembled WGS sequence"/>
</dbReference>
<dbReference type="OrthoDB" id="10023328at2759"/>
<name>A0A0P1KXV4_9SACH</name>
<dbReference type="InterPro" id="IPR003115">
    <property type="entry name" value="ParB_N"/>
</dbReference>
<protein>
    <recommendedName>
        <fullName evidence="13 14">Sulfiredoxin</fullName>
        <ecNumber evidence="4 14">1.8.98.2</ecNumber>
    </recommendedName>
</protein>
<evidence type="ECO:0000256" key="6">
    <source>
        <dbReference type="ARBA" id="ARBA00022741"/>
    </source>
</evidence>
<dbReference type="EC" id="1.8.98.2" evidence="4 14"/>
<accession>A0A0P1KXV4</accession>
<evidence type="ECO:0000256" key="9">
    <source>
        <dbReference type="ARBA" id="ARBA00023002"/>
    </source>
</evidence>
<keyword evidence="6 14" id="KW-0547">Nucleotide-binding</keyword>
<dbReference type="Pfam" id="PF02195">
    <property type="entry name" value="ParB_N"/>
    <property type="match status" value="1"/>
</dbReference>
<evidence type="ECO:0000256" key="1">
    <source>
        <dbReference type="ARBA" id="ARBA00004123"/>
    </source>
</evidence>
<dbReference type="GO" id="GO:0034599">
    <property type="term" value="P:cellular response to oxidative stress"/>
    <property type="evidence" value="ECO:0007669"/>
    <property type="project" value="UniProtKB-ARBA"/>
</dbReference>
<dbReference type="PANTHER" id="PTHR21348:SF2">
    <property type="entry name" value="SULFIREDOXIN-1"/>
    <property type="match status" value="1"/>
</dbReference>
<dbReference type="SUPFAM" id="SSF110849">
    <property type="entry name" value="ParB/Sulfiredoxin"/>
    <property type="match status" value="1"/>
</dbReference>
<dbReference type="GO" id="GO:0005524">
    <property type="term" value="F:ATP binding"/>
    <property type="evidence" value="ECO:0007669"/>
    <property type="project" value="UniProtKB-KW"/>
</dbReference>
<dbReference type="PIRSF" id="PIRSF017267">
    <property type="entry name" value="Sulfiredoxin"/>
    <property type="match status" value="1"/>
</dbReference>
<evidence type="ECO:0000256" key="11">
    <source>
        <dbReference type="ARBA" id="ARBA00023242"/>
    </source>
</evidence>
<evidence type="ECO:0000256" key="4">
    <source>
        <dbReference type="ARBA" id="ARBA00013055"/>
    </source>
</evidence>
<dbReference type="CDD" id="cd16395">
    <property type="entry name" value="Srx"/>
    <property type="match status" value="1"/>
</dbReference>
<dbReference type="GO" id="GO:0005737">
    <property type="term" value="C:cytoplasm"/>
    <property type="evidence" value="ECO:0007669"/>
    <property type="project" value="UniProtKB-SubCell"/>
</dbReference>
<dbReference type="SMART" id="SM00470">
    <property type="entry name" value="ParB"/>
    <property type="match status" value="1"/>
</dbReference>
<feature type="binding site" evidence="15">
    <location>
        <begin position="82"/>
        <end position="85"/>
    </location>
    <ligand>
        <name>ATP</name>
        <dbReference type="ChEBI" id="CHEBI:30616"/>
    </ligand>
</feature>
<dbReference type="AlphaFoldDB" id="A0A0P1KXV4"/>
<evidence type="ECO:0000256" key="10">
    <source>
        <dbReference type="ARBA" id="ARBA00023157"/>
    </source>
</evidence>
<feature type="domain" description="ParB-like N-terminal" evidence="17">
    <location>
        <begin position="12"/>
        <end position="124"/>
    </location>
</feature>
<feature type="disulfide bond" description="Interchain" evidence="16">
    <location>
        <position position="83"/>
    </location>
</feature>
<dbReference type="EMBL" id="LN890557">
    <property type="protein sequence ID" value="CUS24886.1"/>
    <property type="molecule type" value="Genomic_DNA"/>
</dbReference>
<comment type="similarity">
    <text evidence="3 14">Belongs to the sulfiredoxin family.</text>
</comment>
<keyword evidence="7 14" id="KW-0067">ATP-binding</keyword>
<reference evidence="19" key="1">
    <citation type="submission" date="2015-10" db="EMBL/GenBank/DDBJ databases">
        <authorList>
            <person name="Devillers H."/>
        </authorList>
    </citation>
    <scope>NUCLEOTIDE SEQUENCE [LARGE SCALE GENOMIC DNA]</scope>
</reference>
<dbReference type="Gene3D" id="3.90.1530.10">
    <property type="entry name" value="Conserved hypothetical protein from pyrococcus furiosus pfu- 392566-001, ParB domain"/>
    <property type="match status" value="1"/>
</dbReference>
<organism evidence="18 19">
    <name type="scientific">Lachancea quebecensis</name>
    <dbReference type="NCBI Taxonomy" id="1654605"/>
    <lineage>
        <taxon>Eukaryota</taxon>
        <taxon>Fungi</taxon>
        <taxon>Dikarya</taxon>
        <taxon>Ascomycota</taxon>
        <taxon>Saccharomycotina</taxon>
        <taxon>Saccharomycetes</taxon>
        <taxon>Saccharomycetales</taxon>
        <taxon>Saccharomycetaceae</taxon>
        <taxon>Lachancea</taxon>
    </lineage>
</organism>
<keyword evidence="9 14" id="KW-0560">Oxidoreductase</keyword>
<keyword evidence="19" id="KW-1185">Reference proteome</keyword>
<evidence type="ECO:0000256" key="13">
    <source>
        <dbReference type="ARBA" id="ARBA00070917"/>
    </source>
</evidence>
<keyword evidence="11" id="KW-0539">Nucleus</keyword>
<sequence>MSIQTGGLNKISEIPLSQIRRPIAPVLDHQKIDAMVSTMKGVPEASKTCTKEEASQMAGQLPPIDIVCVRHNGQNFYFGFGGCHRFQAYERIRDQTGQDALVRCKVIPATKDQLKLYVGSSVDDMFGTIDSEASADTGP</sequence>
<evidence type="ECO:0000256" key="15">
    <source>
        <dbReference type="PIRSR" id="PIRSR017267-1"/>
    </source>
</evidence>
<keyword evidence="5" id="KW-0963">Cytoplasm</keyword>
<dbReference type="PANTHER" id="PTHR21348">
    <property type="match status" value="1"/>
</dbReference>
<evidence type="ECO:0000256" key="8">
    <source>
        <dbReference type="ARBA" id="ARBA00022862"/>
    </source>
</evidence>
<keyword evidence="8 14" id="KW-0049">Antioxidant</keyword>
<evidence type="ECO:0000256" key="2">
    <source>
        <dbReference type="ARBA" id="ARBA00004496"/>
    </source>
</evidence>
<keyword evidence="10 16" id="KW-1015">Disulfide bond</keyword>
<gene>
    <name evidence="18" type="ORF">LAQU0_S21e00672g</name>
</gene>
<dbReference type="InterPro" id="IPR036086">
    <property type="entry name" value="ParB/Sulfiredoxin_sf"/>
</dbReference>
<evidence type="ECO:0000256" key="7">
    <source>
        <dbReference type="ARBA" id="ARBA00022840"/>
    </source>
</evidence>
<evidence type="ECO:0000256" key="5">
    <source>
        <dbReference type="ARBA" id="ARBA00022490"/>
    </source>
</evidence>
<evidence type="ECO:0000259" key="17">
    <source>
        <dbReference type="SMART" id="SM00470"/>
    </source>
</evidence>
<evidence type="ECO:0000313" key="18">
    <source>
        <dbReference type="EMBL" id="CUS24886.1"/>
    </source>
</evidence>